<organism evidence="1 2">
    <name type="scientific">Halovulum dunhuangense</name>
    <dbReference type="NCBI Taxonomy" id="1505036"/>
    <lineage>
        <taxon>Bacteria</taxon>
        <taxon>Pseudomonadati</taxon>
        <taxon>Pseudomonadota</taxon>
        <taxon>Alphaproteobacteria</taxon>
        <taxon>Rhodobacterales</taxon>
        <taxon>Paracoccaceae</taxon>
        <taxon>Halovulum</taxon>
    </lineage>
</organism>
<gene>
    <name evidence="1" type="ORF">HMH01_15880</name>
</gene>
<evidence type="ECO:0000313" key="2">
    <source>
        <dbReference type="Proteomes" id="UP000572377"/>
    </source>
</evidence>
<name>A0A849L770_9RHOB</name>
<sequence>MVETYQHGLPLLAAGQAQKHVTVNEALARIDAVAQLRVVSDAQAVPPAGALDGQAYVVPEGASGAWAGKAGLVALFANGGWVFLGPRAGWRAWNEAAGAAMVHDGAGWIEGALDAGAGGAATLHRVLEVDHALGQGTSVSVPGAIPSGALVIGVTGRVLAALGGAATSWRLGVPGSDDRYGSGLGKGAGSHASGLTGAPVAYYGDTDLVLSGEGGGLDGGVVRLAVHLLALRPPRAG</sequence>
<keyword evidence="2" id="KW-1185">Reference proteome</keyword>
<evidence type="ECO:0000313" key="1">
    <source>
        <dbReference type="EMBL" id="NNU81917.1"/>
    </source>
</evidence>
<dbReference type="AlphaFoldDB" id="A0A849L770"/>
<reference evidence="1 2" key="1">
    <citation type="submission" date="2020-05" db="EMBL/GenBank/DDBJ databases">
        <title>Gimesia benthica sp. nov., a novel planctomycete isolated from a deep-sea water sample of the Northwest Indian Ocean.</title>
        <authorList>
            <person name="Wang J."/>
            <person name="Ruan C."/>
            <person name="Song L."/>
            <person name="Zhu Y."/>
            <person name="Li A."/>
            <person name="Zheng X."/>
            <person name="Wang L."/>
            <person name="Lu Z."/>
            <person name="Huang Y."/>
            <person name="Du W."/>
            <person name="Zhou Y."/>
            <person name="Huang L."/>
            <person name="Dai X."/>
        </authorList>
    </citation>
    <scope>NUCLEOTIDE SEQUENCE [LARGE SCALE GENOMIC DNA]</scope>
    <source>
        <strain evidence="1 2">YYQ-30</strain>
    </source>
</reference>
<dbReference type="InterPro" id="IPR021251">
    <property type="entry name" value="DUF2793"/>
</dbReference>
<proteinExistence type="predicted"/>
<comment type="caution">
    <text evidence="1">The sequence shown here is derived from an EMBL/GenBank/DDBJ whole genome shotgun (WGS) entry which is preliminary data.</text>
</comment>
<dbReference type="EMBL" id="JABFBC010000003">
    <property type="protein sequence ID" value="NNU81917.1"/>
    <property type="molecule type" value="Genomic_DNA"/>
</dbReference>
<accession>A0A849L770</accession>
<protein>
    <submittedName>
        <fullName evidence="1">DUF2793 domain-containing protein</fullName>
    </submittedName>
</protein>
<dbReference type="RefSeq" id="WP_171326772.1">
    <property type="nucleotide sequence ID" value="NZ_JABFBC010000003.1"/>
</dbReference>
<dbReference type="Proteomes" id="UP000572377">
    <property type="component" value="Unassembled WGS sequence"/>
</dbReference>
<dbReference type="Pfam" id="PF10983">
    <property type="entry name" value="DUF2793"/>
    <property type="match status" value="1"/>
</dbReference>